<feature type="transmembrane region" description="Helical" evidence="1">
    <location>
        <begin position="80"/>
        <end position="97"/>
    </location>
</feature>
<reference evidence="2 3" key="1">
    <citation type="submission" date="2019-11" db="EMBL/GenBank/DDBJ databases">
        <authorList>
            <person name="Zheng R.K."/>
            <person name="Sun C.M."/>
        </authorList>
    </citation>
    <scope>NUCLEOTIDE SEQUENCE [LARGE SCALE GENOMIC DNA]</scope>
    <source>
        <strain evidence="2 3">WC007</strain>
    </source>
</reference>
<proteinExistence type="predicted"/>
<feature type="transmembrane region" description="Helical" evidence="1">
    <location>
        <begin position="43"/>
        <end position="65"/>
    </location>
</feature>
<feature type="transmembrane region" description="Helical" evidence="1">
    <location>
        <begin position="180"/>
        <end position="200"/>
    </location>
</feature>
<accession>A0A6I6JRD1</accession>
<dbReference type="RefSeq" id="WP_158865229.1">
    <property type="nucleotide sequence ID" value="NZ_CP046401.1"/>
</dbReference>
<evidence type="ECO:0000313" key="3">
    <source>
        <dbReference type="Proteomes" id="UP000428260"/>
    </source>
</evidence>
<feature type="transmembrane region" description="Helical" evidence="1">
    <location>
        <begin position="12"/>
        <end position="31"/>
    </location>
</feature>
<gene>
    <name evidence="2" type="ORF">GM418_08890</name>
</gene>
<keyword evidence="1" id="KW-0812">Transmembrane</keyword>
<evidence type="ECO:0008006" key="4">
    <source>
        <dbReference type="Google" id="ProtNLM"/>
    </source>
</evidence>
<dbReference type="KEGG" id="mcos:GM418_08890"/>
<dbReference type="AlphaFoldDB" id="A0A6I6JRD1"/>
<feature type="transmembrane region" description="Helical" evidence="1">
    <location>
        <begin position="104"/>
        <end position="123"/>
    </location>
</feature>
<evidence type="ECO:0000313" key="2">
    <source>
        <dbReference type="EMBL" id="QGY43769.1"/>
    </source>
</evidence>
<dbReference type="EMBL" id="CP046401">
    <property type="protein sequence ID" value="QGY43769.1"/>
    <property type="molecule type" value="Genomic_DNA"/>
</dbReference>
<protein>
    <recommendedName>
        <fullName evidence="4">PAP2 family protein</fullName>
    </recommendedName>
</protein>
<feature type="transmembrane region" description="Helical" evidence="1">
    <location>
        <begin position="129"/>
        <end position="148"/>
    </location>
</feature>
<sequence length="201" mass="22422">MTEKIAKILSVVFHPVLVPTMGFLLLLNSGFYFSMISWEAKRFILLVLIFTTGVLPLLTVAIMALNPKFDLSMDNVRDRIVLFLFSSVFYYLGYLIMNRMKAFPVFKVFLIASVLVIILLLVISFKWKISSHMAAIGGTSGALFALSFRSGVNPVWPVIAVLLVAGAVGTARMLLKKHDLWQVIAGYAVGFTVLYLSIYFV</sequence>
<organism evidence="2 3">
    <name type="scientific">Maribellus comscasis</name>
    <dbReference type="NCBI Taxonomy" id="2681766"/>
    <lineage>
        <taxon>Bacteria</taxon>
        <taxon>Pseudomonadati</taxon>
        <taxon>Bacteroidota</taxon>
        <taxon>Bacteroidia</taxon>
        <taxon>Marinilabiliales</taxon>
        <taxon>Prolixibacteraceae</taxon>
        <taxon>Maribellus</taxon>
    </lineage>
</organism>
<feature type="transmembrane region" description="Helical" evidence="1">
    <location>
        <begin position="155"/>
        <end position="174"/>
    </location>
</feature>
<dbReference type="CDD" id="cd01610">
    <property type="entry name" value="PAP2_like"/>
    <property type="match status" value="1"/>
</dbReference>
<keyword evidence="3" id="KW-1185">Reference proteome</keyword>
<keyword evidence="1" id="KW-0472">Membrane</keyword>
<evidence type="ECO:0000256" key="1">
    <source>
        <dbReference type="SAM" id="Phobius"/>
    </source>
</evidence>
<keyword evidence="1" id="KW-1133">Transmembrane helix</keyword>
<dbReference type="Proteomes" id="UP000428260">
    <property type="component" value="Chromosome"/>
</dbReference>
<dbReference type="Gene3D" id="1.20.144.10">
    <property type="entry name" value="Phosphatidic acid phosphatase type 2/haloperoxidase"/>
    <property type="match status" value="1"/>
</dbReference>
<name>A0A6I6JRD1_9BACT</name>